<reference evidence="1" key="1">
    <citation type="submission" date="2020-04" db="EMBL/GenBank/DDBJ databases">
        <authorList>
            <person name="Alioto T."/>
            <person name="Alioto T."/>
            <person name="Gomez Garrido J."/>
        </authorList>
    </citation>
    <scope>NUCLEOTIDE SEQUENCE</scope>
    <source>
        <strain evidence="1">A484AB</strain>
    </source>
</reference>
<accession>A0A6S7JM37</accession>
<sequence>MSCEQTPCSVGLHLGETCHKLSYTKQIGQRVSSELSDVEKDLIMWRTGLPEPEGFTICNHHEKTVVVKYASYQRKCCNPFNLEKHSAKGSLREITIDVARDMKEHGISVKPGKKLCPSCRMEVEKQKQTKDFETSCEGDDEYDDAEAMEQEITLEADKKELNVSFKEINVSPVKLHAIEFEEWKARTEEDGICSYVKTTGGKGNVQYYQCNHGGLYKLNSTGKRRMKSKELVKCNITAHPPLKQQSMKMGVSRERILGDIREEAMQQGDDFKCSYLTGKKDLSDIMASFGIDDVQRHTDDQESVRAWVEEWCQSENNPVLFCMFQGEDGPEGIDLAKHDFMIIIQSPFQKVMSNKFATKGICLMPHMELMVMIFR</sequence>
<dbReference type="AlphaFoldDB" id="A0A6S7JM37"/>
<proteinExistence type="predicted"/>
<keyword evidence="2" id="KW-1185">Reference proteome</keyword>
<organism evidence="1 2">
    <name type="scientific">Paramuricea clavata</name>
    <name type="common">Red gorgonian</name>
    <name type="synonym">Violescent sea-whip</name>
    <dbReference type="NCBI Taxonomy" id="317549"/>
    <lineage>
        <taxon>Eukaryota</taxon>
        <taxon>Metazoa</taxon>
        <taxon>Cnidaria</taxon>
        <taxon>Anthozoa</taxon>
        <taxon>Octocorallia</taxon>
        <taxon>Malacalcyonacea</taxon>
        <taxon>Plexauridae</taxon>
        <taxon>Paramuricea</taxon>
    </lineage>
</organism>
<evidence type="ECO:0000313" key="2">
    <source>
        <dbReference type="Proteomes" id="UP001152795"/>
    </source>
</evidence>
<comment type="caution">
    <text evidence="1">The sequence shown here is derived from an EMBL/GenBank/DDBJ whole genome shotgun (WGS) entry which is preliminary data.</text>
</comment>
<gene>
    <name evidence="1" type="ORF">PACLA_8A024012</name>
</gene>
<dbReference type="EMBL" id="CACRXK020018116">
    <property type="protein sequence ID" value="CAB4032088.1"/>
    <property type="molecule type" value="Genomic_DNA"/>
</dbReference>
<dbReference type="Proteomes" id="UP001152795">
    <property type="component" value="Unassembled WGS sequence"/>
</dbReference>
<dbReference type="OrthoDB" id="5988757at2759"/>
<name>A0A6S7JM37_PARCT</name>
<protein>
    <submittedName>
        <fullName evidence="1">Uncharacterized protein</fullName>
    </submittedName>
</protein>
<evidence type="ECO:0000313" key="1">
    <source>
        <dbReference type="EMBL" id="CAB4032088.1"/>
    </source>
</evidence>